<proteinExistence type="predicted"/>
<sequence>MRGRTVIALALLGFFVVATGVIWRRSLGIAQAKELRELDEQRMALEAQEAALEGAIRDASSRAKLAPIAEQQLGMRIPPESLVIIIPRPDRATPRP</sequence>
<keyword evidence="3" id="KW-1185">Reference proteome</keyword>
<dbReference type="Proteomes" id="UP001229955">
    <property type="component" value="Chromosome"/>
</dbReference>
<organism evidence="1">
    <name type="scientific">Pseudogemmatithrix spongiicola</name>
    <dbReference type="NCBI Taxonomy" id="3062599"/>
    <lineage>
        <taxon>Bacteria</taxon>
        <taxon>Pseudomonadati</taxon>
        <taxon>Gemmatimonadota</taxon>
        <taxon>Gemmatimonadia</taxon>
        <taxon>Gemmatimonadales</taxon>
        <taxon>Gemmatimonadaceae</taxon>
        <taxon>Pseudogemmatithrix</taxon>
    </lineage>
</organism>
<evidence type="ECO:0008006" key="4">
    <source>
        <dbReference type="Google" id="ProtNLM"/>
    </source>
</evidence>
<dbReference type="EMBL" id="CP130613">
    <property type="protein sequence ID" value="WKW14906.1"/>
    <property type="molecule type" value="Genomic_DNA"/>
</dbReference>
<evidence type="ECO:0000313" key="3">
    <source>
        <dbReference type="Proteomes" id="UP001229955"/>
    </source>
</evidence>
<dbReference type="EMBL" id="CP130612">
    <property type="protein sequence ID" value="WKW11997.1"/>
    <property type="molecule type" value="Genomic_DNA"/>
</dbReference>
<dbReference type="RefSeq" id="WP_367887675.1">
    <property type="nucleotide sequence ID" value="NZ_CP130612.1"/>
</dbReference>
<accession>A0AA49Q4M0</accession>
<accession>A0AA49Q7L6</accession>
<evidence type="ECO:0000313" key="2">
    <source>
        <dbReference type="EMBL" id="WKW14906.1"/>
    </source>
</evidence>
<dbReference type="KEGG" id="pspc:Strain318_001269"/>
<dbReference type="AlphaFoldDB" id="A0AA49Q4M0"/>
<gene>
    <name evidence="1" type="ORF">Strain138_001269</name>
    <name evidence="2" type="ORF">Strain318_001269</name>
</gene>
<name>A0AA49Q4M0_9BACT</name>
<protein>
    <recommendedName>
        <fullName evidence="4">Cell division protein FtsL</fullName>
    </recommendedName>
</protein>
<evidence type="ECO:0000313" key="1">
    <source>
        <dbReference type="EMBL" id="WKW11997.1"/>
    </source>
</evidence>
<reference evidence="1" key="1">
    <citation type="submission" date="2023-07" db="EMBL/GenBank/DDBJ databases">
        <authorList>
            <person name="Haufschild T."/>
            <person name="Kallscheuer N."/>
            <person name="Hammer J."/>
            <person name="Kohn T."/>
            <person name="Kabuu M."/>
            <person name="Jogler M."/>
            <person name="Wohfarth N."/>
            <person name="Heuer A."/>
            <person name="Rohde M."/>
            <person name="van Teeseling M.C.F."/>
            <person name="Jogler C."/>
        </authorList>
    </citation>
    <scope>NUCLEOTIDE SEQUENCE</scope>
    <source>
        <strain evidence="1">Strain 138</strain>
        <strain evidence="2">Strain 318</strain>
    </source>
</reference>